<feature type="domain" description="Molybdopterin-guanine dinucleotide biosynthesis protein B (MobB)" evidence="1">
    <location>
        <begin position="19"/>
        <end position="151"/>
    </location>
</feature>
<dbReference type="PANTHER" id="PTHR40072">
    <property type="entry name" value="MOLYBDOPTERIN-GUANINE DINUCLEOTIDE BIOSYNTHESIS ADAPTER PROTEIN-RELATED"/>
    <property type="match status" value="1"/>
</dbReference>
<dbReference type="Gene3D" id="3.40.50.300">
    <property type="entry name" value="P-loop containing nucleotide triphosphate hydrolases"/>
    <property type="match status" value="1"/>
</dbReference>
<dbReference type="InterPro" id="IPR052539">
    <property type="entry name" value="MGD_biosynthesis_adapter"/>
</dbReference>
<keyword evidence="3" id="KW-1185">Reference proteome</keyword>
<organism evidence="2 3">
    <name type="scientific">Denitromonas iodatirespirans</name>
    <dbReference type="NCBI Taxonomy" id="2795389"/>
    <lineage>
        <taxon>Bacteria</taxon>
        <taxon>Pseudomonadati</taxon>
        <taxon>Pseudomonadota</taxon>
        <taxon>Betaproteobacteria</taxon>
        <taxon>Rhodocyclales</taxon>
        <taxon>Zoogloeaceae</taxon>
        <taxon>Denitromonas</taxon>
    </lineage>
</organism>
<dbReference type="GO" id="GO:0005525">
    <property type="term" value="F:GTP binding"/>
    <property type="evidence" value="ECO:0007669"/>
    <property type="project" value="InterPro"/>
</dbReference>
<dbReference type="InterPro" id="IPR027417">
    <property type="entry name" value="P-loop_NTPase"/>
</dbReference>
<dbReference type="InterPro" id="IPR004435">
    <property type="entry name" value="MobB_dom"/>
</dbReference>
<protein>
    <submittedName>
        <fullName evidence="2">Molybdopterin-guanine dinucleotide biosynthesis protein B</fullName>
    </submittedName>
</protein>
<dbReference type="RefSeq" id="WP_214360632.1">
    <property type="nucleotide sequence ID" value="NZ_JAEKFT010000005.1"/>
</dbReference>
<evidence type="ECO:0000313" key="3">
    <source>
        <dbReference type="Proteomes" id="UP000694660"/>
    </source>
</evidence>
<dbReference type="CDD" id="cd03116">
    <property type="entry name" value="MobB"/>
    <property type="match status" value="1"/>
</dbReference>
<reference evidence="3" key="1">
    <citation type="journal article" date="2022" name="ISME J.">
        <title>Genetic and phylogenetic analysis of dissimilatory iodate-reducing bacteria identifies potential niches across the world's oceans.</title>
        <authorList>
            <person name="Reyes-Umana V."/>
            <person name="Henning Z."/>
            <person name="Lee K."/>
            <person name="Barnum T.P."/>
            <person name="Coates J.D."/>
        </authorList>
    </citation>
    <scope>NUCLEOTIDE SEQUENCE [LARGE SCALE GENOMIC DNA]</scope>
    <source>
        <strain evidence="3">IR12</strain>
    </source>
</reference>
<dbReference type="PANTHER" id="PTHR40072:SF1">
    <property type="entry name" value="MOLYBDOPTERIN-GUANINE DINUCLEOTIDE BIOSYNTHESIS ADAPTER PROTEIN"/>
    <property type="match status" value="1"/>
</dbReference>
<evidence type="ECO:0000259" key="1">
    <source>
        <dbReference type="Pfam" id="PF03205"/>
    </source>
</evidence>
<dbReference type="Pfam" id="PF03205">
    <property type="entry name" value="MobB"/>
    <property type="match status" value="1"/>
</dbReference>
<proteinExistence type="predicted"/>
<dbReference type="NCBIfam" id="TIGR00176">
    <property type="entry name" value="mobB"/>
    <property type="match status" value="1"/>
</dbReference>
<dbReference type="SUPFAM" id="SSF52540">
    <property type="entry name" value="P-loop containing nucleoside triphosphate hydrolases"/>
    <property type="match status" value="1"/>
</dbReference>
<dbReference type="GO" id="GO:0006777">
    <property type="term" value="P:Mo-molybdopterin cofactor biosynthetic process"/>
    <property type="evidence" value="ECO:0007669"/>
    <property type="project" value="InterPro"/>
</dbReference>
<gene>
    <name evidence="2" type="primary">mobB</name>
    <name evidence="2" type="ORF">I8J34_05600</name>
</gene>
<comment type="caution">
    <text evidence="2">The sequence shown here is derived from an EMBL/GenBank/DDBJ whole genome shotgun (WGS) entry which is preliminary data.</text>
</comment>
<dbReference type="EMBL" id="JAEKFT010000005">
    <property type="protein sequence ID" value="MBT0960648.1"/>
    <property type="molecule type" value="Genomic_DNA"/>
</dbReference>
<name>A0A944DDB0_DENI1</name>
<evidence type="ECO:0000313" key="2">
    <source>
        <dbReference type="EMBL" id="MBT0960648.1"/>
    </source>
</evidence>
<dbReference type="Proteomes" id="UP000694660">
    <property type="component" value="Unassembled WGS sequence"/>
</dbReference>
<dbReference type="AlphaFoldDB" id="A0A944DDB0"/>
<accession>A0A944DDB0</accession>
<sequence>MYSQVLSRESTEAEDTLKVFGIAGYSGSGKTTLIEKLIPEIKSRGLTVSVIKHAHHGFDLDRPGKDSWRHREAGAEEVLMLSSGRWVLMHELRGAPEPTLDQQLAILSPCDLVLIEGFKAAPVPKVEVYRPANGKPPLWTDNPHVVAVATDAPTDTPLPTLDVNDPVAVTDFILDYPMEDFQA</sequence>